<keyword evidence="3" id="KW-1185">Reference proteome</keyword>
<proteinExistence type="predicted"/>
<organism evidence="2 3">
    <name type="scientific">Mucilaginibacter terrae</name>
    <dbReference type="NCBI Taxonomy" id="1955052"/>
    <lineage>
        <taxon>Bacteria</taxon>
        <taxon>Pseudomonadati</taxon>
        <taxon>Bacteroidota</taxon>
        <taxon>Sphingobacteriia</taxon>
        <taxon>Sphingobacteriales</taxon>
        <taxon>Sphingobacteriaceae</taxon>
        <taxon>Mucilaginibacter</taxon>
    </lineage>
</organism>
<evidence type="ECO:0000313" key="3">
    <source>
        <dbReference type="Proteomes" id="UP001258315"/>
    </source>
</evidence>
<feature type="compositionally biased region" description="Basic and acidic residues" evidence="1">
    <location>
        <begin position="21"/>
        <end position="36"/>
    </location>
</feature>
<evidence type="ECO:0000313" key="2">
    <source>
        <dbReference type="EMBL" id="MDT3402251.1"/>
    </source>
</evidence>
<name>A0ABU3GRQ8_9SPHI</name>
<sequence>MFLWKNINNMNISIQAIKPGPKRDNQDGTPDKRQRVDPPTAPKHPALKPHVHKPGEKKR</sequence>
<dbReference type="Proteomes" id="UP001258315">
    <property type="component" value="Unassembled WGS sequence"/>
</dbReference>
<comment type="caution">
    <text evidence="2">The sequence shown here is derived from an EMBL/GenBank/DDBJ whole genome shotgun (WGS) entry which is preliminary data.</text>
</comment>
<accession>A0ABU3GRQ8</accession>
<gene>
    <name evidence="2" type="ORF">QE417_001323</name>
</gene>
<reference evidence="3" key="1">
    <citation type="submission" date="2023-07" db="EMBL/GenBank/DDBJ databases">
        <title>Functional and genomic diversity of the sorghum phyllosphere microbiome.</title>
        <authorList>
            <person name="Shade A."/>
        </authorList>
    </citation>
    <scope>NUCLEOTIDE SEQUENCE [LARGE SCALE GENOMIC DNA]</scope>
    <source>
        <strain evidence="3">SORGH_AS_0422</strain>
    </source>
</reference>
<evidence type="ECO:0000256" key="1">
    <source>
        <dbReference type="SAM" id="MobiDB-lite"/>
    </source>
</evidence>
<feature type="region of interest" description="Disordered" evidence="1">
    <location>
        <begin position="14"/>
        <end position="59"/>
    </location>
</feature>
<dbReference type="EMBL" id="JAVLVU010000001">
    <property type="protein sequence ID" value="MDT3402251.1"/>
    <property type="molecule type" value="Genomic_DNA"/>
</dbReference>
<protein>
    <submittedName>
        <fullName evidence="2">Uncharacterized protein</fullName>
    </submittedName>
</protein>
<feature type="compositionally biased region" description="Basic residues" evidence="1">
    <location>
        <begin position="45"/>
        <end position="59"/>
    </location>
</feature>